<gene>
    <name evidence="6" type="ORF">OFLC_LOCUS11628</name>
</gene>
<evidence type="ECO:0000313" key="6">
    <source>
        <dbReference type="EMBL" id="VDO77974.1"/>
    </source>
</evidence>
<reference evidence="6 7" key="2">
    <citation type="submission" date="2018-11" db="EMBL/GenBank/DDBJ databases">
        <authorList>
            <consortium name="Pathogen Informatics"/>
        </authorList>
    </citation>
    <scope>NUCLEOTIDE SEQUENCE [LARGE SCALE GENOMIC DNA]</scope>
</reference>
<dbReference type="InterPro" id="IPR000819">
    <property type="entry name" value="Peptidase_M17_C"/>
</dbReference>
<evidence type="ECO:0000256" key="2">
    <source>
        <dbReference type="ARBA" id="ARBA00022438"/>
    </source>
</evidence>
<accession>A0A183HVW9</accession>
<reference evidence="8" key="1">
    <citation type="submission" date="2016-06" db="UniProtKB">
        <authorList>
            <consortium name="WormBaseParasite"/>
        </authorList>
    </citation>
    <scope>IDENTIFICATION</scope>
</reference>
<dbReference type="GO" id="GO:0006508">
    <property type="term" value="P:proteolysis"/>
    <property type="evidence" value="ECO:0007669"/>
    <property type="project" value="UniProtKB-KW"/>
</dbReference>
<evidence type="ECO:0000256" key="1">
    <source>
        <dbReference type="ARBA" id="ARBA00009528"/>
    </source>
</evidence>
<dbReference type="InterPro" id="IPR011356">
    <property type="entry name" value="Leucine_aapep/pepB"/>
</dbReference>
<dbReference type="GO" id="GO:0070006">
    <property type="term" value="F:metalloaminopeptidase activity"/>
    <property type="evidence" value="ECO:0007669"/>
    <property type="project" value="InterPro"/>
</dbReference>
<keyword evidence="7" id="KW-1185">Reference proteome</keyword>
<dbReference type="PANTHER" id="PTHR11963:SF4">
    <property type="entry name" value="AMINOPEPTIDASE NPEPL1-RELATED"/>
    <property type="match status" value="1"/>
</dbReference>
<sequence length="86" mass="9306">MSQKSGSDLLEKGFGGIYHVGKASASPPIFACFSHKPPNATTTYAMVGKGIVFDTGGTQIKTKNSMPGMFFAILYYYLSNSSIKWK</sequence>
<feature type="domain" description="Cytosol aminopeptidase" evidence="5">
    <location>
        <begin position="6"/>
        <end position="69"/>
    </location>
</feature>
<dbReference type="GO" id="GO:0005737">
    <property type="term" value="C:cytoplasm"/>
    <property type="evidence" value="ECO:0007669"/>
    <property type="project" value="InterPro"/>
</dbReference>
<dbReference type="Proteomes" id="UP000267606">
    <property type="component" value="Unassembled WGS sequence"/>
</dbReference>
<dbReference type="STRING" id="387005.A0A183HVW9"/>
<dbReference type="Gene3D" id="3.40.630.10">
    <property type="entry name" value="Zn peptidases"/>
    <property type="match status" value="1"/>
</dbReference>
<dbReference type="GO" id="GO:0030145">
    <property type="term" value="F:manganese ion binding"/>
    <property type="evidence" value="ECO:0007669"/>
    <property type="project" value="InterPro"/>
</dbReference>
<evidence type="ECO:0000256" key="4">
    <source>
        <dbReference type="ARBA" id="ARBA00022801"/>
    </source>
</evidence>
<name>A0A183HVW9_9BILA</name>
<dbReference type="SUPFAM" id="SSF53187">
    <property type="entry name" value="Zn-dependent exopeptidases"/>
    <property type="match status" value="1"/>
</dbReference>
<dbReference type="WBParaSite" id="OFLC_0001163101-mRNA-1">
    <property type="protein sequence ID" value="OFLC_0001163101-mRNA-1"/>
    <property type="gene ID" value="OFLC_0001163101"/>
</dbReference>
<protein>
    <submittedName>
        <fullName evidence="8">CYTOSOL_AP domain-containing protein</fullName>
    </submittedName>
</protein>
<dbReference type="Pfam" id="PF00883">
    <property type="entry name" value="Peptidase_M17"/>
    <property type="match status" value="1"/>
</dbReference>
<keyword evidence="2" id="KW-0031">Aminopeptidase</keyword>
<dbReference type="AlphaFoldDB" id="A0A183HVW9"/>
<evidence type="ECO:0000259" key="5">
    <source>
        <dbReference type="Pfam" id="PF00883"/>
    </source>
</evidence>
<organism evidence="8">
    <name type="scientific">Onchocerca flexuosa</name>
    <dbReference type="NCBI Taxonomy" id="387005"/>
    <lineage>
        <taxon>Eukaryota</taxon>
        <taxon>Metazoa</taxon>
        <taxon>Ecdysozoa</taxon>
        <taxon>Nematoda</taxon>
        <taxon>Chromadorea</taxon>
        <taxon>Rhabditida</taxon>
        <taxon>Spirurina</taxon>
        <taxon>Spiruromorpha</taxon>
        <taxon>Filarioidea</taxon>
        <taxon>Onchocercidae</taxon>
        <taxon>Onchocerca</taxon>
    </lineage>
</organism>
<proteinExistence type="inferred from homology"/>
<keyword evidence="3" id="KW-0645">Protease</keyword>
<comment type="similarity">
    <text evidence="1">Belongs to the peptidase M17 family.</text>
</comment>
<evidence type="ECO:0000313" key="7">
    <source>
        <dbReference type="Proteomes" id="UP000267606"/>
    </source>
</evidence>
<evidence type="ECO:0000256" key="3">
    <source>
        <dbReference type="ARBA" id="ARBA00022670"/>
    </source>
</evidence>
<keyword evidence="4" id="KW-0378">Hydrolase</keyword>
<dbReference type="EMBL" id="UZAJ01017043">
    <property type="protein sequence ID" value="VDO77974.1"/>
    <property type="molecule type" value="Genomic_DNA"/>
</dbReference>
<evidence type="ECO:0000313" key="8">
    <source>
        <dbReference type="WBParaSite" id="OFLC_0001163101-mRNA-1"/>
    </source>
</evidence>
<dbReference type="PANTHER" id="PTHR11963">
    <property type="entry name" value="LEUCINE AMINOPEPTIDASE-RELATED"/>
    <property type="match status" value="1"/>
</dbReference>